<protein>
    <submittedName>
        <fullName evidence="1">Uncharacterized protein</fullName>
    </submittedName>
</protein>
<sequence>MNRSAVALAADSASTIATEQGLKVYDSVNKLFELIKGRPVGVMIYNASDIAHRPWETVIKTYREDRCHMQFGTLDEYVNDLLDYMAGQRKLFSEDQQGSAFLLNCLRTSTELRSRIDFVIRGGFARRTDLTEGRIRRIVKAQIDAFKAQVDEWAPGPWADQLNERRLRQQHGSTIDSAINAVFQKLPMSDGTRTALKLALLRRFLRYDDGDTNYSGVVIAGFGQDEFYPKLREFRVKGLINDVLMAKDGAREDIDFTRPAYVDSFAQGDMVRSFTVGIQDRVRGEMIHFWEEWLSKAESRAEEMVSRVLPQLEDSEAKQLGAALGSLTSQGFSDFLSHMQGFENREVKGELLQSLAHLPKDEMGAMAESLVNLTTLKRRVSLRDAQTVGGAVDVAVVSRGDGFVWLKRKHYFDRTLNPTWAALHAGRSPKTEAVNQDG</sequence>
<name>A0A418KGW0_9ACTN</name>
<reference evidence="1 2" key="1">
    <citation type="submission" date="2018-09" db="EMBL/GenBank/DDBJ databases">
        <title>Isolation, diversity and antifungal activity of actinobacteria from wheat.</title>
        <authorList>
            <person name="Han C."/>
        </authorList>
    </citation>
    <scope>NUCLEOTIDE SEQUENCE [LARGE SCALE GENOMIC DNA]</scope>
    <source>
        <strain evidence="1 2">NEAU-YY265</strain>
    </source>
</reference>
<organism evidence="1 2">
    <name type="scientific">Jiangella rhizosphaerae</name>
    <dbReference type="NCBI Taxonomy" id="2293569"/>
    <lineage>
        <taxon>Bacteria</taxon>
        <taxon>Bacillati</taxon>
        <taxon>Actinomycetota</taxon>
        <taxon>Actinomycetes</taxon>
        <taxon>Jiangellales</taxon>
        <taxon>Jiangellaceae</taxon>
        <taxon>Jiangella</taxon>
    </lineage>
</organism>
<proteinExistence type="predicted"/>
<dbReference type="AlphaFoldDB" id="A0A418KGW0"/>
<accession>A0A418KGW0</accession>
<evidence type="ECO:0000313" key="1">
    <source>
        <dbReference type="EMBL" id="RIQ11117.1"/>
    </source>
</evidence>
<dbReference type="Proteomes" id="UP000284057">
    <property type="component" value="Unassembled WGS sequence"/>
</dbReference>
<gene>
    <name evidence="1" type="ORF">DY240_29850</name>
</gene>
<dbReference type="EMBL" id="QUAL01000434">
    <property type="protein sequence ID" value="RIQ11117.1"/>
    <property type="molecule type" value="Genomic_DNA"/>
</dbReference>
<comment type="caution">
    <text evidence="1">The sequence shown here is derived from an EMBL/GenBank/DDBJ whole genome shotgun (WGS) entry which is preliminary data.</text>
</comment>
<evidence type="ECO:0000313" key="2">
    <source>
        <dbReference type="Proteomes" id="UP000284057"/>
    </source>
</evidence>
<keyword evidence="2" id="KW-1185">Reference proteome</keyword>